<keyword evidence="2" id="KW-0472">Membrane</keyword>
<keyword evidence="2" id="KW-0812">Transmembrane</keyword>
<name>A0A067RD10_ZOONE</name>
<evidence type="ECO:0000256" key="1">
    <source>
        <dbReference type="SAM" id="MobiDB-lite"/>
    </source>
</evidence>
<dbReference type="OrthoDB" id="8195786at2759"/>
<feature type="signal peptide" evidence="3">
    <location>
        <begin position="1"/>
        <end position="21"/>
    </location>
</feature>
<feature type="region of interest" description="Disordered" evidence="1">
    <location>
        <begin position="41"/>
        <end position="69"/>
    </location>
</feature>
<feature type="transmembrane region" description="Helical" evidence="2">
    <location>
        <begin position="71"/>
        <end position="98"/>
    </location>
</feature>
<protein>
    <recommendedName>
        <fullName evidence="6">Transmembrane protein</fullName>
    </recommendedName>
</protein>
<evidence type="ECO:0000256" key="2">
    <source>
        <dbReference type="SAM" id="Phobius"/>
    </source>
</evidence>
<organism evidence="4 5">
    <name type="scientific">Zootermopsis nevadensis</name>
    <name type="common">Dampwood termite</name>
    <dbReference type="NCBI Taxonomy" id="136037"/>
    <lineage>
        <taxon>Eukaryota</taxon>
        <taxon>Metazoa</taxon>
        <taxon>Ecdysozoa</taxon>
        <taxon>Arthropoda</taxon>
        <taxon>Hexapoda</taxon>
        <taxon>Insecta</taxon>
        <taxon>Pterygota</taxon>
        <taxon>Neoptera</taxon>
        <taxon>Polyneoptera</taxon>
        <taxon>Dictyoptera</taxon>
        <taxon>Blattodea</taxon>
        <taxon>Blattoidea</taxon>
        <taxon>Termitoidae</taxon>
        <taxon>Termopsidae</taxon>
        <taxon>Zootermopsis</taxon>
    </lineage>
</organism>
<dbReference type="Proteomes" id="UP000027135">
    <property type="component" value="Unassembled WGS sequence"/>
</dbReference>
<evidence type="ECO:0000313" key="4">
    <source>
        <dbReference type="EMBL" id="KDR20899.1"/>
    </source>
</evidence>
<reference evidence="4 5" key="1">
    <citation type="journal article" date="2014" name="Nat. Commun.">
        <title>Molecular traces of alternative social organization in a termite genome.</title>
        <authorList>
            <person name="Terrapon N."/>
            <person name="Li C."/>
            <person name="Robertson H.M."/>
            <person name="Ji L."/>
            <person name="Meng X."/>
            <person name="Booth W."/>
            <person name="Chen Z."/>
            <person name="Childers C.P."/>
            <person name="Glastad K.M."/>
            <person name="Gokhale K."/>
            <person name="Gowin J."/>
            <person name="Gronenberg W."/>
            <person name="Hermansen R.A."/>
            <person name="Hu H."/>
            <person name="Hunt B.G."/>
            <person name="Huylmans A.K."/>
            <person name="Khalil S.M."/>
            <person name="Mitchell R.D."/>
            <person name="Munoz-Torres M.C."/>
            <person name="Mustard J.A."/>
            <person name="Pan H."/>
            <person name="Reese J.T."/>
            <person name="Scharf M.E."/>
            <person name="Sun F."/>
            <person name="Vogel H."/>
            <person name="Xiao J."/>
            <person name="Yang W."/>
            <person name="Yang Z."/>
            <person name="Yang Z."/>
            <person name="Zhou J."/>
            <person name="Zhu J."/>
            <person name="Brent C.S."/>
            <person name="Elsik C.G."/>
            <person name="Goodisman M.A."/>
            <person name="Liberles D.A."/>
            <person name="Roe R.M."/>
            <person name="Vargo E.L."/>
            <person name="Vilcinskas A."/>
            <person name="Wang J."/>
            <person name="Bornberg-Bauer E."/>
            <person name="Korb J."/>
            <person name="Zhang G."/>
            <person name="Liebig J."/>
        </authorList>
    </citation>
    <scope>NUCLEOTIDE SEQUENCE [LARGE SCALE GENOMIC DNA]</scope>
    <source>
        <tissue evidence="4">Whole organism</tissue>
    </source>
</reference>
<keyword evidence="5" id="KW-1185">Reference proteome</keyword>
<evidence type="ECO:0000256" key="3">
    <source>
        <dbReference type="SAM" id="SignalP"/>
    </source>
</evidence>
<dbReference type="EMBL" id="KK852580">
    <property type="protein sequence ID" value="KDR20899.1"/>
    <property type="molecule type" value="Genomic_DNA"/>
</dbReference>
<keyword evidence="2" id="KW-1133">Transmembrane helix</keyword>
<keyword evidence="3" id="KW-0732">Signal</keyword>
<gene>
    <name evidence="4" type="ORF">L798_04763</name>
</gene>
<proteinExistence type="predicted"/>
<evidence type="ECO:0000313" key="5">
    <source>
        <dbReference type="Proteomes" id="UP000027135"/>
    </source>
</evidence>
<dbReference type="InParanoid" id="A0A067RD10"/>
<sequence>MTRSVLYFLIFLFLALSSVHGGSKADSSNKKDEYYRGVRSYGDQQKRSNFQTNEKSVSAPSGKSSGGGLGAWGYMVIILTITGIGTGIYYFSLFYPILCKRTRTYDVMEISSV</sequence>
<accession>A0A067RD10</accession>
<evidence type="ECO:0008006" key="6">
    <source>
        <dbReference type="Google" id="ProtNLM"/>
    </source>
</evidence>
<feature type="chain" id="PRO_5001644993" description="Transmembrane protein" evidence="3">
    <location>
        <begin position="22"/>
        <end position="113"/>
    </location>
</feature>
<dbReference type="AlphaFoldDB" id="A0A067RD10"/>